<evidence type="ECO:0000313" key="2">
    <source>
        <dbReference type="EMBL" id="MEC3861325.1"/>
    </source>
</evidence>
<organism evidence="2 3">
    <name type="scientific">Mesobacterium hydrothermale</name>
    <dbReference type="NCBI Taxonomy" id="3111907"/>
    <lineage>
        <taxon>Bacteria</taxon>
        <taxon>Pseudomonadati</taxon>
        <taxon>Pseudomonadota</taxon>
        <taxon>Alphaproteobacteria</taxon>
        <taxon>Rhodobacterales</taxon>
        <taxon>Roseobacteraceae</taxon>
        <taxon>Mesobacterium</taxon>
    </lineage>
</organism>
<evidence type="ECO:0000256" key="1">
    <source>
        <dbReference type="SAM" id="MobiDB-lite"/>
    </source>
</evidence>
<dbReference type="Gene3D" id="3.10.450.50">
    <property type="match status" value="2"/>
</dbReference>
<reference evidence="2 3" key="1">
    <citation type="submission" date="2024-01" db="EMBL/GenBank/DDBJ databases">
        <title>Mesobacterium rodlantinim sp. nov., isolated from shallow sea hydrothermal systems off Kueishantao Island.</title>
        <authorList>
            <person name="Su Z."/>
            <person name="Tang K."/>
        </authorList>
    </citation>
    <scope>NUCLEOTIDE SEQUENCE [LARGE SCALE GENOMIC DNA]</scope>
    <source>
        <strain evidence="2 3">TK19101</strain>
    </source>
</reference>
<dbReference type="Pfam" id="PF07366">
    <property type="entry name" value="SnoaL"/>
    <property type="match status" value="2"/>
</dbReference>
<dbReference type="EMBL" id="JAYLLH010000009">
    <property type="protein sequence ID" value="MEC3861325.1"/>
    <property type="molecule type" value="Genomic_DNA"/>
</dbReference>
<accession>A0ABU6HHM2</accession>
<dbReference type="SUPFAM" id="SSF54427">
    <property type="entry name" value="NTF2-like"/>
    <property type="match status" value="2"/>
</dbReference>
<sequence>MQFTSFTDPAQPIRSAVRTLWDSREFGRTPQRFSDDAVIMDAGEGVMGLRRFASLRQGVLAAFPDFRSEVEDAICVPTDQGILASVRMICTATHGRNGPYGAASQMPLAFRTMLLVEETGGVIRAAWQIRDQGALLRTTGNDPEGWARTHPGQTRTDPMPTLQDGNPWANSYADILRSVMEGDLAILYRGFDPGAELFLPGGHIGSGPEAADVFWLSLRAALPSAEFAITAAIGADDPLCPPRVALHWQLTGVHDGWGLFGAPSGRTLTVQGVSQAEFGPNGLRREWTVLDELAVWQQITAASAAPGQERDRVISFSTCPASG</sequence>
<dbReference type="RefSeq" id="WP_326297041.1">
    <property type="nucleotide sequence ID" value="NZ_JAYLLH010000009.1"/>
</dbReference>
<keyword evidence="3" id="KW-1185">Reference proteome</keyword>
<evidence type="ECO:0000313" key="3">
    <source>
        <dbReference type="Proteomes" id="UP001348149"/>
    </source>
</evidence>
<comment type="caution">
    <text evidence="2">The sequence shown here is derived from an EMBL/GenBank/DDBJ whole genome shotgun (WGS) entry which is preliminary data.</text>
</comment>
<proteinExistence type="predicted"/>
<name>A0ABU6HHM2_9RHOB</name>
<protein>
    <submittedName>
        <fullName evidence="2">Ester cyclase</fullName>
    </submittedName>
</protein>
<dbReference type="InterPro" id="IPR032710">
    <property type="entry name" value="NTF2-like_dom_sf"/>
</dbReference>
<dbReference type="InterPro" id="IPR009959">
    <property type="entry name" value="Cyclase_SnoaL-like"/>
</dbReference>
<dbReference type="Proteomes" id="UP001348149">
    <property type="component" value="Unassembled WGS sequence"/>
</dbReference>
<gene>
    <name evidence="2" type="ORF">VK792_08515</name>
</gene>
<feature type="region of interest" description="Disordered" evidence="1">
    <location>
        <begin position="138"/>
        <end position="159"/>
    </location>
</feature>